<accession>A0A5B2WZ73</accession>
<dbReference type="AlphaFoldDB" id="A0A5B2WZ73"/>
<gene>
    <name evidence="3" type="ORF">F0L68_25890</name>
</gene>
<dbReference type="InterPro" id="IPR035965">
    <property type="entry name" value="PAS-like_dom_sf"/>
</dbReference>
<dbReference type="PANTHER" id="PTHR44757:SF2">
    <property type="entry name" value="BIOFILM ARCHITECTURE MAINTENANCE PROTEIN MBAA"/>
    <property type="match status" value="1"/>
</dbReference>
<name>A0A5B2WZ73_9PSEU</name>
<evidence type="ECO:0000313" key="3">
    <source>
        <dbReference type="EMBL" id="KAA2256931.1"/>
    </source>
</evidence>
<protein>
    <submittedName>
        <fullName evidence="3">Sensor domain-containing diguanylate cyclase</fullName>
    </submittedName>
</protein>
<dbReference type="CDD" id="cd00130">
    <property type="entry name" value="PAS"/>
    <property type="match status" value="1"/>
</dbReference>
<reference evidence="3 4" key="2">
    <citation type="submission" date="2019-09" db="EMBL/GenBank/DDBJ databases">
        <authorList>
            <person name="Jin C."/>
        </authorList>
    </citation>
    <scope>NUCLEOTIDE SEQUENCE [LARGE SCALE GENOMIC DNA]</scope>
    <source>
        <strain evidence="3 4">AN110305</strain>
    </source>
</reference>
<dbReference type="PROSITE" id="PS50112">
    <property type="entry name" value="PAS"/>
    <property type="match status" value="1"/>
</dbReference>
<dbReference type="RefSeq" id="WP_149852408.1">
    <property type="nucleotide sequence ID" value="NZ_VUOB01000048.1"/>
</dbReference>
<dbReference type="InterPro" id="IPR052155">
    <property type="entry name" value="Biofilm_reg_signaling"/>
</dbReference>
<dbReference type="Proteomes" id="UP000323454">
    <property type="component" value="Unassembled WGS sequence"/>
</dbReference>
<dbReference type="NCBIfam" id="TIGR00254">
    <property type="entry name" value="GGDEF"/>
    <property type="match status" value="1"/>
</dbReference>
<dbReference type="CDD" id="cd01949">
    <property type="entry name" value="GGDEF"/>
    <property type="match status" value="1"/>
</dbReference>
<dbReference type="SUPFAM" id="SSF55785">
    <property type="entry name" value="PYP-like sensor domain (PAS domain)"/>
    <property type="match status" value="1"/>
</dbReference>
<dbReference type="SMART" id="SM00267">
    <property type="entry name" value="GGDEF"/>
    <property type="match status" value="1"/>
</dbReference>
<proteinExistence type="predicted"/>
<comment type="caution">
    <text evidence="3">The sequence shown here is derived from an EMBL/GenBank/DDBJ whole genome shotgun (WGS) entry which is preliminary data.</text>
</comment>
<evidence type="ECO:0000259" key="2">
    <source>
        <dbReference type="PROSITE" id="PS50887"/>
    </source>
</evidence>
<dbReference type="EMBL" id="VUOB01000048">
    <property type="protein sequence ID" value="KAA2256931.1"/>
    <property type="molecule type" value="Genomic_DNA"/>
</dbReference>
<evidence type="ECO:0000259" key="1">
    <source>
        <dbReference type="PROSITE" id="PS50112"/>
    </source>
</evidence>
<dbReference type="InterPro" id="IPR043128">
    <property type="entry name" value="Rev_trsase/Diguanyl_cyclase"/>
</dbReference>
<feature type="domain" description="GGDEF" evidence="2">
    <location>
        <begin position="167"/>
        <end position="283"/>
    </location>
</feature>
<reference evidence="3 4" key="1">
    <citation type="submission" date="2019-09" db="EMBL/GenBank/DDBJ databases">
        <title>Goodfellowia gen. nov., a new genus of the Pseudonocardineae related to Actinoalloteichus, containing Goodfellowia coeruleoviolacea gen. nov., comb. nov. gen. nov., comb. nov.</title>
        <authorList>
            <person name="Labeda D."/>
        </authorList>
    </citation>
    <scope>NUCLEOTIDE SEQUENCE [LARGE SCALE GENOMIC DNA]</scope>
    <source>
        <strain evidence="3 4">AN110305</strain>
    </source>
</reference>
<dbReference type="Pfam" id="PF00990">
    <property type="entry name" value="GGDEF"/>
    <property type="match status" value="1"/>
</dbReference>
<dbReference type="Gene3D" id="3.30.70.270">
    <property type="match status" value="1"/>
</dbReference>
<dbReference type="PANTHER" id="PTHR44757">
    <property type="entry name" value="DIGUANYLATE CYCLASE DGCP"/>
    <property type="match status" value="1"/>
</dbReference>
<dbReference type="Gene3D" id="3.30.450.20">
    <property type="entry name" value="PAS domain"/>
    <property type="match status" value="1"/>
</dbReference>
<keyword evidence="4" id="KW-1185">Reference proteome</keyword>
<feature type="domain" description="PAS" evidence="1">
    <location>
        <begin position="12"/>
        <end position="56"/>
    </location>
</feature>
<dbReference type="InterPro" id="IPR000160">
    <property type="entry name" value="GGDEF_dom"/>
</dbReference>
<dbReference type="PROSITE" id="PS50887">
    <property type="entry name" value="GGDEF"/>
    <property type="match status" value="1"/>
</dbReference>
<dbReference type="SUPFAM" id="SSF55073">
    <property type="entry name" value="Nucleotide cyclase"/>
    <property type="match status" value="1"/>
</dbReference>
<organism evidence="3 4">
    <name type="scientific">Solihabitans fulvus</name>
    <dbReference type="NCBI Taxonomy" id="1892852"/>
    <lineage>
        <taxon>Bacteria</taxon>
        <taxon>Bacillati</taxon>
        <taxon>Actinomycetota</taxon>
        <taxon>Actinomycetes</taxon>
        <taxon>Pseudonocardiales</taxon>
        <taxon>Pseudonocardiaceae</taxon>
        <taxon>Solihabitans</taxon>
    </lineage>
</organism>
<dbReference type="InterPro" id="IPR000014">
    <property type="entry name" value="PAS"/>
</dbReference>
<evidence type="ECO:0000313" key="4">
    <source>
        <dbReference type="Proteomes" id="UP000323454"/>
    </source>
</evidence>
<sequence length="283" mass="30556">MRTVETTAPSTAEAIWRELVAELPVGVLLQDEHGEVLAANSLAADLLGLHRRELLDGSRPAGWLACDDSGAPLPERAELAGQVLRTGAPLTLPLVVTRDGVPHVRLWADYHPIRLRGRPCVLVLLQPVHTDVPHSKGLLDPLTGLPGRALLLDRLDQALTRARTHGTLASLVLVDVHRLASVNAEHGFHRGDELLTVLAGRLRQGLRADHTVARYGGDEFAIVAEHPDGTGEPLAERVRELAGRAVRVGGARLRPGVRVCWVTSDGTAPTHSVVSVVDERLRR</sequence>
<dbReference type="InterPro" id="IPR029787">
    <property type="entry name" value="Nucleotide_cyclase"/>
</dbReference>
<dbReference type="OrthoDB" id="3684733at2"/>